<dbReference type="EMBL" id="JABCKV010000860">
    <property type="protein sequence ID" value="KAG5640318.1"/>
    <property type="molecule type" value="Genomic_DNA"/>
</dbReference>
<reference evidence="2" key="1">
    <citation type="submission" date="2020-07" db="EMBL/GenBank/DDBJ databases">
        <authorList>
            <person name="Nieuwenhuis M."/>
            <person name="Van De Peppel L.J.J."/>
        </authorList>
    </citation>
    <scope>NUCLEOTIDE SEQUENCE</scope>
    <source>
        <strain evidence="2">AP01</strain>
        <tissue evidence="2">Mycelium</tissue>
    </source>
</reference>
<keyword evidence="3" id="KW-1185">Reference proteome</keyword>
<evidence type="ECO:0000313" key="2">
    <source>
        <dbReference type="EMBL" id="KAG5640318.1"/>
    </source>
</evidence>
<feature type="region of interest" description="Disordered" evidence="1">
    <location>
        <begin position="116"/>
        <end position="140"/>
    </location>
</feature>
<organism evidence="2 3">
    <name type="scientific">Asterophora parasitica</name>
    <dbReference type="NCBI Taxonomy" id="117018"/>
    <lineage>
        <taxon>Eukaryota</taxon>
        <taxon>Fungi</taxon>
        <taxon>Dikarya</taxon>
        <taxon>Basidiomycota</taxon>
        <taxon>Agaricomycotina</taxon>
        <taxon>Agaricomycetes</taxon>
        <taxon>Agaricomycetidae</taxon>
        <taxon>Agaricales</taxon>
        <taxon>Tricholomatineae</taxon>
        <taxon>Lyophyllaceae</taxon>
        <taxon>Asterophora</taxon>
    </lineage>
</organism>
<feature type="compositionally biased region" description="Acidic residues" evidence="1">
    <location>
        <begin position="118"/>
        <end position="129"/>
    </location>
</feature>
<accession>A0A9P7K7U0</accession>
<evidence type="ECO:0000256" key="1">
    <source>
        <dbReference type="SAM" id="MobiDB-lite"/>
    </source>
</evidence>
<comment type="caution">
    <text evidence="2">The sequence shown here is derived from an EMBL/GenBank/DDBJ whole genome shotgun (WGS) entry which is preliminary data.</text>
</comment>
<proteinExistence type="predicted"/>
<name>A0A9P7K7U0_9AGAR</name>
<sequence length="306" mass="33876">MCPIPQSYALSHTFNRRNLEFFWYPAVSQQLEELIGDDSQLSVAQRFPFWIGDDVDSRNSDPIDPTQAIEPNIANISGGASLPLTALSESQASRIAAWRDGASGQETWVRDSVPFLLEDGDDDDDEPDSEPAAFHDHPDDNDFDDSFLHNITASSINTISAPNAVVLEPGYRVVSAKIPVITEAKRFGGRAARSADELNYKVDVYLAVAKADLQMQAAVLFHTRPDATVVTAIGTTGPYWTSAQILPKSKEMSDAAFAKEMKFKYSQLIARDTITVSEWSMPVRFDTPESDERFRAIRTSIYSLST</sequence>
<evidence type="ECO:0000313" key="3">
    <source>
        <dbReference type="Proteomes" id="UP000775547"/>
    </source>
</evidence>
<gene>
    <name evidence="2" type="ORF">DXG03_009249</name>
</gene>
<dbReference type="OrthoDB" id="2610860at2759"/>
<protein>
    <submittedName>
        <fullName evidence="2">Uncharacterized protein</fullName>
    </submittedName>
</protein>
<dbReference type="Proteomes" id="UP000775547">
    <property type="component" value="Unassembled WGS sequence"/>
</dbReference>
<dbReference type="AlphaFoldDB" id="A0A9P7K7U0"/>
<reference evidence="2" key="2">
    <citation type="submission" date="2021-10" db="EMBL/GenBank/DDBJ databases">
        <title>Phylogenomics reveals ancestral predisposition of the termite-cultivated fungus Termitomyces towards a domesticated lifestyle.</title>
        <authorList>
            <person name="Auxier B."/>
            <person name="Grum-Grzhimaylo A."/>
            <person name="Cardenas M.E."/>
            <person name="Lodge J.D."/>
            <person name="Laessoe T."/>
            <person name="Pedersen O."/>
            <person name="Smith M.E."/>
            <person name="Kuyper T.W."/>
            <person name="Franco-Molano E.A."/>
            <person name="Baroni T.J."/>
            <person name="Aanen D.K."/>
        </authorList>
    </citation>
    <scope>NUCLEOTIDE SEQUENCE</scope>
    <source>
        <strain evidence="2">AP01</strain>
        <tissue evidence="2">Mycelium</tissue>
    </source>
</reference>